<dbReference type="AlphaFoldDB" id="A0A1W0X340"/>
<dbReference type="PROSITE" id="PS51782">
    <property type="entry name" value="LYSM"/>
    <property type="match status" value="1"/>
</dbReference>
<dbReference type="InterPro" id="IPR036779">
    <property type="entry name" value="LysM_dom_sf"/>
</dbReference>
<reference evidence="4" key="1">
    <citation type="submission" date="2017-01" db="EMBL/GenBank/DDBJ databases">
        <title>Comparative genomics of anhydrobiosis in the tardigrade Hypsibius dujardini.</title>
        <authorList>
            <person name="Yoshida Y."/>
            <person name="Koutsovoulos G."/>
            <person name="Laetsch D."/>
            <person name="Stevens L."/>
            <person name="Kumar S."/>
            <person name="Horikawa D."/>
            <person name="Ishino K."/>
            <person name="Komine S."/>
            <person name="Tomita M."/>
            <person name="Blaxter M."/>
            <person name="Arakawa K."/>
        </authorList>
    </citation>
    <scope>NUCLEOTIDE SEQUENCE [LARGE SCALE GENOMIC DNA]</scope>
    <source>
        <strain evidence="4">Z151</strain>
    </source>
</reference>
<gene>
    <name evidence="3" type="ORF">BV898_04055</name>
</gene>
<evidence type="ECO:0000259" key="2">
    <source>
        <dbReference type="PROSITE" id="PS51782"/>
    </source>
</evidence>
<feature type="signal peptide" evidence="1">
    <location>
        <begin position="1"/>
        <end position="22"/>
    </location>
</feature>
<feature type="domain" description="LysM" evidence="2">
    <location>
        <begin position="24"/>
        <end position="69"/>
    </location>
</feature>
<accession>A0A1W0X340</accession>
<dbReference type="Gene3D" id="3.10.350.10">
    <property type="entry name" value="LysM domain"/>
    <property type="match status" value="1"/>
</dbReference>
<evidence type="ECO:0000313" key="3">
    <source>
        <dbReference type="EMBL" id="OQV21841.1"/>
    </source>
</evidence>
<sequence>MAKLTVLCLMGLLTGLVSQTKGTCTAIVNKGDNCWRLAQAYGFYSVDRLRDINKGINCGNLQIGSKIIVRAQQN</sequence>
<keyword evidence="4" id="KW-1185">Reference proteome</keyword>
<comment type="caution">
    <text evidence="3">The sequence shown here is derived from an EMBL/GenBank/DDBJ whole genome shotgun (WGS) entry which is preliminary data.</text>
</comment>
<evidence type="ECO:0000256" key="1">
    <source>
        <dbReference type="SAM" id="SignalP"/>
    </source>
</evidence>
<feature type="chain" id="PRO_5012280494" description="LysM domain-containing protein" evidence="1">
    <location>
        <begin position="23"/>
        <end position="74"/>
    </location>
</feature>
<dbReference type="Proteomes" id="UP000192578">
    <property type="component" value="Unassembled WGS sequence"/>
</dbReference>
<keyword evidence="1" id="KW-0732">Signal</keyword>
<evidence type="ECO:0000313" key="4">
    <source>
        <dbReference type="Proteomes" id="UP000192578"/>
    </source>
</evidence>
<proteinExistence type="predicted"/>
<dbReference type="EMBL" id="MTYJ01000020">
    <property type="protein sequence ID" value="OQV21841.1"/>
    <property type="molecule type" value="Genomic_DNA"/>
</dbReference>
<protein>
    <recommendedName>
        <fullName evidence="2">LysM domain-containing protein</fullName>
    </recommendedName>
</protein>
<dbReference type="SMART" id="SM00257">
    <property type="entry name" value="LysM"/>
    <property type="match status" value="1"/>
</dbReference>
<dbReference type="InterPro" id="IPR018392">
    <property type="entry name" value="LysM"/>
</dbReference>
<dbReference type="Pfam" id="PF01476">
    <property type="entry name" value="LysM"/>
    <property type="match status" value="1"/>
</dbReference>
<name>A0A1W0X340_HYPEX</name>
<dbReference type="CDD" id="cd00118">
    <property type="entry name" value="LysM"/>
    <property type="match status" value="1"/>
</dbReference>
<organism evidence="3 4">
    <name type="scientific">Hypsibius exemplaris</name>
    <name type="common">Freshwater tardigrade</name>
    <dbReference type="NCBI Taxonomy" id="2072580"/>
    <lineage>
        <taxon>Eukaryota</taxon>
        <taxon>Metazoa</taxon>
        <taxon>Ecdysozoa</taxon>
        <taxon>Tardigrada</taxon>
        <taxon>Eutardigrada</taxon>
        <taxon>Parachela</taxon>
        <taxon>Hypsibioidea</taxon>
        <taxon>Hypsibiidae</taxon>
        <taxon>Hypsibius</taxon>
    </lineage>
</organism>
<dbReference type="OrthoDB" id="2107166at2759"/>
<dbReference type="SUPFAM" id="SSF54106">
    <property type="entry name" value="LysM domain"/>
    <property type="match status" value="1"/>
</dbReference>